<comment type="caution">
    <text evidence="2">The sequence shown here is derived from an EMBL/GenBank/DDBJ whole genome shotgun (WGS) entry which is preliminary data.</text>
</comment>
<dbReference type="Pfam" id="PF15570">
    <property type="entry name" value="Imm43"/>
    <property type="match status" value="1"/>
</dbReference>
<feature type="domain" description="Immunity protein 43" evidence="1">
    <location>
        <begin position="72"/>
        <end position="217"/>
    </location>
</feature>
<dbReference type="AlphaFoldDB" id="A0A316KZH9"/>
<dbReference type="EMBL" id="QGEG01000002">
    <property type="protein sequence ID" value="PWL38991.1"/>
    <property type="molecule type" value="Genomic_DNA"/>
</dbReference>
<dbReference type="RefSeq" id="WP_109663352.1">
    <property type="nucleotide sequence ID" value="NZ_QGEG01000002.1"/>
</dbReference>
<dbReference type="Proteomes" id="UP000245762">
    <property type="component" value="Unassembled WGS sequence"/>
</dbReference>
<evidence type="ECO:0000259" key="1">
    <source>
        <dbReference type="Pfam" id="PF15570"/>
    </source>
</evidence>
<dbReference type="InterPro" id="IPR029079">
    <property type="entry name" value="Imm43"/>
</dbReference>
<dbReference type="OrthoDB" id="824604at2"/>
<sequence>MEYFFLQQSTRTKEVGILPQWESYKIKGDLNQLHGTGPIEGMVNLPEPILRKKARPTTYLDMTVVANSLVYMVVKQHFLNFLMKFNIGEYQTWNLKIHHKGKVLEDYCVVYFSHPAKCVEYDLSNFYTGKIDDWRYNGKEINIADQDEFLTMAKDMYTAGLKIKSKSMVLNFSKIKKDIVRIANVPFGSGYYISENLKNAILEQRFTGMEFIPCEELWNGRIKAIY</sequence>
<evidence type="ECO:0000313" key="3">
    <source>
        <dbReference type="Proteomes" id="UP000245762"/>
    </source>
</evidence>
<keyword evidence="3" id="KW-1185">Reference proteome</keyword>
<accession>A0A316KZH9</accession>
<organism evidence="2 3">
    <name type="scientific">Flagellimonas aquimarina</name>
    <dbReference type="NCBI Taxonomy" id="2201895"/>
    <lineage>
        <taxon>Bacteria</taxon>
        <taxon>Pseudomonadati</taxon>
        <taxon>Bacteroidota</taxon>
        <taxon>Flavobacteriia</taxon>
        <taxon>Flavobacteriales</taxon>
        <taxon>Flavobacteriaceae</taxon>
        <taxon>Flagellimonas</taxon>
    </lineage>
</organism>
<gene>
    <name evidence="2" type="ORF">DKG77_12255</name>
</gene>
<name>A0A316KZH9_9FLAO</name>
<evidence type="ECO:0000313" key="2">
    <source>
        <dbReference type="EMBL" id="PWL38991.1"/>
    </source>
</evidence>
<reference evidence="2 3" key="1">
    <citation type="submission" date="2018-05" db="EMBL/GenBank/DDBJ databases">
        <title>Complete genome sequence of Flagellimonas aquimarina ECD12 isolated from seaweed Ecklonia cava.</title>
        <authorList>
            <person name="Choi S."/>
            <person name="Seong C."/>
        </authorList>
    </citation>
    <scope>NUCLEOTIDE SEQUENCE [LARGE SCALE GENOMIC DNA]</scope>
    <source>
        <strain evidence="2 3">ECD12</strain>
    </source>
</reference>
<proteinExistence type="predicted"/>
<protein>
    <recommendedName>
        <fullName evidence="1">Immunity protein 43 domain-containing protein</fullName>
    </recommendedName>
</protein>